<keyword evidence="4" id="KW-0175">Coiled coil</keyword>
<dbReference type="GO" id="GO:0000993">
    <property type="term" value="F:RNA polymerase II complex binding"/>
    <property type="evidence" value="ECO:0007669"/>
    <property type="project" value="TreeGrafter"/>
</dbReference>
<dbReference type="InterPro" id="IPR031101">
    <property type="entry name" value="Ctr9"/>
</dbReference>
<name>A0A915HWT5_ROMCU</name>
<protein>
    <submittedName>
        <fullName evidence="7">RNA polymerase-associated protein CTR9-like protein</fullName>
    </submittedName>
</protein>
<dbReference type="FunFam" id="1.25.40.10:FF:000322">
    <property type="entry name" value="RNA polymerase-associated protein CTR9 homolog"/>
    <property type="match status" value="1"/>
</dbReference>
<dbReference type="PANTHER" id="PTHR14027:SF2">
    <property type="entry name" value="RNA POLYMERASE-ASSOCIATED PROTEIN CTR9 HOMOLOG"/>
    <property type="match status" value="1"/>
</dbReference>
<proteinExistence type="predicted"/>
<feature type="coiled-coil region" evidence="4">
    <location>
        <begin position="775"/>
        <end position="812"/>
    </location>
</feature>
<dbReference type="Gene3D" id="1.25.40.10">
    <property type="entry name" value="Tetratricopeptide repeat domain"/>
    <property type="match status" value="3"/>
</dbReference>
<dbReference type="InterPro" id="IPR019734">
    <property type="entry name" value="TPR_rpt"/>
</dbReference>
<keyword evidence="6" id="KW-1185">Reference proteome</keyword>
<dbReference type="Pfam" id="PF00515">
    <property type="entry name" value="TPR_1"/>
    <property type="match status" value="1"/>
</dbReference>
<dbReference type="PROSITE" id="PS50005">
    <property type="entry name" value="TPR"/>
    <property type="match status" value="2"/>
</dbReference>
<evidence type="ECO:0000313" key="7">
    <source>
        <dbReference type="WBParaSite" id="nRc.2.0.1.t06270-RA"/>
    </source>
</evidence>
<dbReference type="PANTHER" id="PTHR14027">
    <property type="entry name" value="RNA POLYMERASE-ASSOCIATED PROTEIN CTR9"/>
    <property type="match status" value="1"/>
</dbReference>
<dbReference type="Pfam" id="PF14559">
    <property type="entry name" value="TPR_19"/>
    <property type="match status" value="1"/>
</dbReference>
<feature type="region of interest" description="Disordered" evidence="5">
    <location>
        <begin position="813"/>
        <end position="833"/>
    </location>
</feature>
<evidence type="ECO:0000256" key="4">
    <source>
        <dbReference type="SAM" id="Coils"/>
    </source>
</evidence>
<dbReference type="Proteomes" id="UP000887565">
    <property type="component" value="Unplaced"/>
</dbReference>
<dbReference type="Pfam" id="PF13374">
    <property type="entry name" value="TPR_10"/>
    <property type="match status" value="1"/>
</dbReference>
<keyword evidence="1" id="KW-0677">Repeat</keyword>
<dbReference type="GO" id="GO:0016593">
    <property type="term" value="C:Cdc73/Paf1 complex"/>
    <property type="evidence" value="ECO:0007669"/>
    <property type="project" value="TreeGrafter"/>
</dbReference>
<dbReference type="SUPFAM" id="SSF48452">
    <property type="entry name" value="TPR-like"/>
    <property type="match status" value="3"/>
</dbReference>
<sequence length="833" mass="96688">MSSRTIEIPLRDSPDEVIELDFDQLPDGEEVLGILTQEQVPLHIWITLALEYYKQNNVKVFKSLLENSGEKASLDYPDCEKDQMRALDTLAAYYVEKAHKQRIMEKKRKRFTKATLLYAAGDKIIMYDQNHLLGRAYFCLLEGDPQRVDQADAQFNFVLSQTPNNVPALLGKACFAFQKKDYKNALFFFKKPLRFNAKCPADVRLGMGHCFAKLGKWEKAKLAFERALELDENCVGALVALAIIDLNHNTPDSIRQGVQKLSKAYSIDAQNPMVLNHLANHFFFKQEHDKVQHLALYAFHSTDNEPMKAESCYQLARAYHDQGSMDAYNTAIKILTETVKVEVPPELLNNIGSLYFRLGNYVESAKNFEAALSRCKMEMLNEDISMMEQTVRYYKSIMITLNYNLARLREAECQFDKAEKLYKDILREHPTYIDCRNFYAGYLRLGCIARDRGQIYDASVWFKEALQVNQDHPDAWSLIGNLHMAKQEWGPGQKKFERIIKQQQTSNDPYSLVALGNVWLQTLHMPGRDKNKDKRHQDRALNTFRQVLKVHPRNIWAANGIGTCCVLAHKGYINEARDIFAQVREATAEFSDVWLNIAHIYVEQKQYVAAITMYENCIKKFFKHTNVETLLYLARAYFRAGKLNECKSILLKARKASPHDAVLMYNIAFVLQKLATQVLKDEKSSYTTVCSAVADLKIAEKYLFQLRISVFQIICHHSRYFSHLSKHGDPRYIDRQMASMESRQCGDLHAQSKFHVERSKKKEIEENELRRKQEMERVALRQQQLEEQQMREEQARRQVEELQQKRQEFIEKTKNLLVLPEAAPEEKTRKSKS</sequence>
<evidence type="ECO:0000256" key="1">
    <source>
        <dbReference type="ARBA" id="ARBA00022737"/>
    </source>
</evidence>
<evidence type="ECO:0000256" key="3">
    <source>
        <dbReference type="PROSITE-ProRule" id="PRU00339"/>
    </source>
</evidence>
<dbReference type="SMART" id="SM00028">
    <property type="entry name" value="TPR"/>
    <property type="match status" value="9"/>
</dbReference>
<dbReference type="AlphaFoldDB" id="A0A915HWT5"/>
<reference evidence="7" key="1">
    <citation type="submission" date="2022-11" db="UniProtKB">
        <authorList>
            <consortium name="WormBaseParasite"/>
        </authorList>
    </citation>
    <scope>IDENTIFICATION</scope>
</reference>
<evidence type="ECO:0000256" key="5">
    <source>
        <dbReference type="SAM" id="MobiDB-lite"/>
    </source>
</evidence>
<evidence type="ECO:0000256" key="2">
    <source>
        <dbReference type="ARBA" id="ARBA00022803"/>
    </source>
</evidence>
<feature type="compositionally biased region" description="Basic and acidic residues" evidence="5">
    <location>
        <begin position="824"/>
        <end position="833"/>
    </location>
</feature>
<dbReference type="WBParaSite" id="nRc.2.0.1.t06270-RA">
    <property type="protein sequence ID" value="nRc.2.0.1.t06270-RA"/>
    <property type="gene ID" value="nRc.2.0.1.g06270"/>
</dbReference>
<dbReference type="FunFam" id="1.25.40.10:FF:000289">
    <property type="entry name" value="RNA polymerase-associated protein CTR9 homolog"/>
    <property type="match status" value="1"/>
</dbReference>
<keyword evidence="2 3" id="KW-0802">TPR repeat</keyword>
<feature type="repeat" description="TPR" evidence="3">
    <location>
        <begin position="201"/>
        <end position="234"/>
    </location>
</feature>
<feature type="repeat" description="TPR" evidence="3">
    <location>
        <begin position="345"/>
        <end position="378"/>
    </location>
</feature>
<organism evidence="6 7">
    <name type="scientific">Romanomermis culicivorax</name>
    <name type="common">Nematode worm</name>
    <dbReference type="NCBI Taxonomy" id="13658"/>
    <lineage>
        <taxon>Eukaryota</taxon>
        <taxon>Metazoa</taxon>
        <taxon>Ecdysozoa</taxon>
        <taxon>Nematoda</taxon>
        <taxon>Enoplea</taxon>
        <taxon>Dorylaimia</taxon>
        <taxon>Mermithida</taxon>
        <taxon>Mermithoidea</taxon>
        <taxon>Mermithidae</taxon>
        <taxon>Romanomermis</taxon>
    </lineage>
</organism>
<dbReference type="GO" id="GO:0006368">
    <property type="term" value="P:transcription elongation by RNA polymerase II"/>
    <property type="evidence" value="ECO:0007669"/>
    <property type="project" value="TreeGrafter"/>
</dbReference>
<dbReference type="InterPro" id="IPR011990">
    <property type="entry name" value="TPR-like_helical_dom_sf"/>
</dbReference>
<evidence type="ECO:0000313" key="6">
    <source>
        <dbReference type="Proteomes" id="UP000887565"/>
    </source>
</evidence>
<dbReference type="OMA" id="EHWLTIA"/>
<accession>A0A915HWT5</accession>
<dbReference type="GO" id="GO:0006355">
    <property type="term" value="P:regulation of DNA-templated transcription"/>
    <property type="evidence" value="ECO:0007669"/>
    <property type="project" value="InterPro"/>
</dbReference>